<feature type="coiled-coil region" evidence="1">
    <location>
        <begin position="141"/>
        <end position="175"/>
    </location>
</feature>
<keyword evidence="3" id="KW-1185">Reference proteome</keyword>
<proteinExistence type="predicted"/>
<dbReference type="Pfam" id="PF25623">
    <property type="entry name" value="T4_CASP"/>
    <property type="match status" value="1"/>
</dbReference>
<reference evidence="2 3" key="1">
    <citation type="submission" date="2017-12" db="EMBL/GenBank/DDBJ databases">
        <title>Complete genome sequence and characterization of bacteriophage phiP4-3 infecting Proteus pennea.</title>
        <authorList>
            <person name="He Y."/>
            <person name="Yang H."/>
        </authorList>
    </citation>
    <scope>NUCLEOTIDE SEQUENCE [LARGE SCALE GENOMIC DNA]</scope>
</reference>
<evidence type="ECO:0000313" key="3">
    <source>
        <dbReference type="Proteomes" id="UP000240538"/>
    </source>
</evidence>
<feature type="coiled-coil region" evidence="1">
    <location>
        <begin position="50"/>
        <end position="77"/>
    </location>
</feature>
<organism evidence="2 3">
    <name type="scientific">Proteus phage phiP4-3</name>
    <dbReference type="NCBI Taxonomy" id="2065203"/>
    <lineage>
        <taxon>Viruses</taxon>
        <taxon>Duplodnaviria</taxon>
        <taxon>Heunggongvirae</taxon>
        <taxon>Uroviricota</taxon>
        <taxon>Caudoviricetes</taxon>
        <taxon>Pantevenvirales</taxon>
        <taxon>Straboviridae</taxon>
        <taxon>Bragavirus</taxon>
        <taxon>Bragavirus p43</taxon>
    </lineage>
</organism>
<dbReference type="EMBL" id="MG696114">
    <property type="protein sequence ID" value="AUM58461.1"/>
    <property type="molecule type" value="Genomic_DNA"/>
</dbReference>
<gene>
    <name evidence="2" type="ORF">phiP43_103</name>
</gene>
<accession>A0A2I6PFH4</accession>
<evidence type="ECO:0000256" key="1">
    <source>
        <dbReference type="SAM" id="Coils"/>
    </source>
</evidence>
<sequence length="264" mass="29596">MLKEFLIEEAQKINDVSVALDGIFESVELSDDVKAQFSTVFENAVKTNAIKLAETHINDLTEKAEQKELEIKESVQAAIETEMTENISKFMDHVSEQWLEENKLAVTNGIKADLFESMFQSIKTVVIDHNVILPEESVDVVKEMEEELEESKSEVASLFDKTVSLQEKVNTLEKEKIIKEETQNLTESQKEKVASLIEGLAYGDKFKDNLEAIVSMVSKTNEEKAPISEAINTTDESGINYTPENPVVKNDPMSVYTAAAKKIN</sequence>
<protein>
    <submittedName>
        <fullName evidence="2">Prohead core scaffold protein</fullName>
    </submittedName>
</protein>
<dbReference type="Proteomes" id="UP000240538">
    <property type="component" value="Segment"/>
</dbReference>
<evidence type="ECO:0000313" key="2">
    <source>
        <dbReference type="EMBL" id="AUM58461.1"/>
    </source>
</evidence>
<keyword evidence="1" id="KW-0175">Coiled coil</keyword>
<name>A0A2I6PFH4_9CAUD</name>
<dbReference type="InterPro" id="IPR057966">
    <property type="entry name" value="T4_SCAF"/>
</dbReference>